<evidence type="ECO:0000259" key="1">
    <source>
        <dbReference type="Pfam" id="PF00646"/>
    </source>
</evidence>
<dbReference type="EMBL" id="BPWL01000002">
    <property type="protein sequence ID" value="GJJ06986.1"/>
    <property type="molecule type" value="Genomic_DNA"/>
</dbReference>
<gene>
    <name evidence="2" type="ORF">Clacol_001184</name>
</gene>
<dbReference type="Proteomes" id="UP001050691">
    <property type="component" value="Unassembled WGS sequence"/>
</dbReference>
<dbReference type="AlphaFoldDB" id="A0AAV5A1U7"/>
<evidence type="ECO:0000313" key="2">
    <source>
        <dbReference type="EMBL" id="GJJ06986.1"/>
    </source>
</evidence>
<dbReference type="InterPro" id="IPR032675">
    <property type="entry name" value="LRR_dom_sf"/>
</dbReference>
<feature type="domain" description="F-box" evidence="1">
    <location>
        <begin position="9"/>
        <end position="43"/>
    </location>
</feature>
<dbReference type="InterPro" id="IPR001810">
    <property type="entry name" value="F-box_dom"/>
</dbReference>
<dbReference type="Gene3D" id="3.80.10.10">
    <property type="entry name" value="Ribonuclease Inhibitor"/>
    <property type="match status" value="1"/>
</dbReference>
<sequence>MESTSEWRSRLPLEILFTIVELVDKRDDLLAFALTCKLFCRIVIPTYLDYFRISSKLNDMELWDHFLQNPPLCRNIRELKFTDGIPRVYRTPSFRKSSSGDFYNPTSDQNLRKALHHMINLRRAQFLWESILDALPGTDILDGLVDSECRLEELDLVLGLLHSVLLRDSEALLSKVQKLQIWSKLDLTTLRKLSIRLGGPRPLLRELTHIGTMLSNARALTHLNLMTERTSYPLSIFDYTWPNLENLSIGRTVHLMTTDTQDPLTLANFFKRHPKLTTLSLPSNIYPRNSSPNITLENLPQLQSFAFDSSARVPLGKLLSPALARKLQHLTISEEDALSESSNMDIYRELTSLRTCCITSGPVFITNYRTVHRILENFVGHILNLEKLDISTRGPREHSKVYLDILHLVQRFPKLTHLSGIWGNDLLHHGRPWYYTLSRELCNFPQLKYVIPLPSVSLKDEKQFRVFQLVRDSSDLLLEYTPEKAQDYDTATWGGFYKGMDTAS</sequence>
<name>A0AAV5A1U7_9AGAM</name>
<organism evidence="2 3">
    <name type="scientific">Clathrus columnatus</name>
    <dbReference type="NCBI Taxonomy" id="1419009"/>
    <lineage>
        <taxon>Eukaryota</taxon>
        <taxon>Fungi</taxon>
        <taxon>Dikarya</taxon>
        <taxon>Basidiomycota</taxon>
        <taxon>Agaricomycotina</taxon>
        <taxon>Agaricomycetes</taxon>
        <taxon>Phallomycetidae</taxon>
        <taxon>Phallales</taxon>
        <taxon>Clathraceae</taxon>
        <taxon>Clathrus</taxon>
    </lineage>
</organism>
<dbReference type="CDD" id="cd09917">
    <property type="entry name" value="F-box_SF"/>
    <property type="match status" value="1"/>
</dbReference>
<reference evidence="2" key="1">
    <citation type="submission" date="2021-10" db="EMBL/GenBank/DDBJ databases">
        <title>De novo Genome Assembly of Clathrus columnatus (Basidiomycota, Fungi) Using Illumina and Nanopore Sequence Data.</title>
        <authorList>
            <person name="Ogiso-Tanaka E."/>
            <person name="Itagaki H."/>
            <person name="Hosoya T."/>
            <person name="Hosaka K."/>
        </authorList>
    </citation>
    <scope>NUCLEOTIDE SEQUENCE</scope>
    <source>
        <strain evidence="2">MO-923</strain>
    </source>
</reference>
<dbReference type="Pfam" id="PF00646">
    <property type="entry name" value="F-box"/>
    <property type="match status" value="1"/>
</dbReference>
<evidence type="ECO:0000313" key="3">
    <source>
        <dbReference type="Proteomes" id="UP001050691"/>
    </source>
</evidence>
<proteinExistence type="predicted"/>
<dbReference type="SUPFAM" id="SSF52047">
    <property type="entry name" value="RNI-like"/>
    <property type="match status" value="1"/>
</dbReference>
<comment type="caution">
    <text evidence="2">The sequence shown here is derived from an EMBL/GenBank/DDBJ whole genome shotgun (WGS) entry which is preliminary data.</text>
</comment>
<keyword evidence="3" id="KW-1185">Reference proteome</keyword>
<accession>A0AAV5A1U7</accession>
<protein>
    <recommendedName>
        <fullName evidence="1">F-box domain-containing protein</fullName>
    </recommendedName>
</protein>